<organism evidence="1 2">
    <name type="scientific">Banduia mediterranea</name>
    <dbReference type="NCBI Taxonomy" id="3075609"/>
    <lineage>
        <taxon>Bacteria</taxon>
        <taxon>Pseudomonadati</taxon>
        <taxon>Pseudomonadota</taxon>
        <taxon>Gammaproteobacteria</taxon>
        <taxon>Nevskiales</taxon>
        <taxon>Algiphilaceae</taxon>
        <taxon>Banduia</taxon>
    </lineage>
</organism>
<gene>
    <name evidence="1" type="ORF">RM530_18270</name>
</gene>
<protein>
    <submittedName>
        <fullName evidence="1">Uncharacterized protein</fullName>
    </submittedName>
</protein>
<dbReference type="Proteomes" id="UP001254608">
    <property type="component" value="Unassembled WGS sequence"/>
</dbReference>
<sequence>MRTVAIGALALAVAAAAVFGLLTERFRYFDYEGATCASDGLNAVVELRGSFSPDAPAVRGAPYFLRIELNQRVADVAVIRPVIISTHDGLVVANIAPPNIQKTDDGRTVLLVTGLDVPYEDLVLNMSLRGGDSELALTCPMRRKYSEEIRVPLWDRLLSA</sequence>
<dbReference type="EMBL" id="JAVRIC010000050">
    <property type="protein sequence ID" value="MDT0499291.1"/>
    <property type="molecule type" value="Genomic_DNA"/>
</dbReference>
<dbReference type="RefSeq" id="WP_311366701.1">
    <property type="nucleotide sequence ID" value="NZ_JAVRIC010000050.1"/>
</dbReference>
<evidence type="ECO:0000313" key="2">
    <source>
        <dbReference type="Proteomes" id="UP001254608"/>
    </source>
</evidence>
<accession>A0ABU2WPP3</accession>
<comment type="caution">
    <text evidence="1">The sequence shown here is derived from an EMBL/GenBank/DDBJ whole genome shotgun (WGS) entry which is preliminary data.</text>
</comment>
<keyword evidence="2" id="KW-1185">Reference proteome</keyword>
<proteinExistence type="predicted"/>
<evidence type="ECO:0000313" key="1">
    <source>
        <dbReference type="EMBL" id="MDT0499291.1"/>
    </source>
</evidence>
<reference evidence="1 2" key="1">
    <citation type="submission" date="2023-09" db="EMBL/GenBank/DDBJ databases">
        <authorList>
            <person name="Rey-Velasco X."/>
        </authorList>
    </citation>
    <scope>NUCLEOTIDE SEQUENCE [LARGE SCALE GENOMIC DNA]</scope>
    <source>
        <strain evidence="1 2">W345</strain>
    </source>
</reference>
<name>A0ABU2WPP3_9GAMM</name>